<dbReference type="SUPFAM" id="SSF53901">
    <property type="entry name" value="Thiolase-like"/>
    <property type="match status" value="1"/>
</dbReference>
<dbReference type="EMBL" id="STGX01000017">
    <property type="protein sequence ID" value="THV24621.1"/>
    <property type="molecule type" value="Genomic_DNA"/>
</dbReference>
<dbReference type="GO" id="GO:0005737">
    <property type="term" value="C:cytoplasm"/>
    <property type="evidence" value="ECO:0007669"/>
    <property type="project" value="TreeGrafter"/>
</dbReference>
<evidence type="ECO:0000256" key="3">
    <source>
        <dbReference type="RuleBase" id="RU003694"/>
    </source>
</evidence>
<evidence type="ECO:0000259" key="4">
    <source>
        <dbReference type="PROSITE" id="PS52004"/>
    </source>
</evidence>
<dbReference type="PANTHER" id="PTHR43775:SF37">
    <property type="entry name" value="SI:DKEY-61P9.11"/>
    <property type="match status" value="1"/>
</dbReference>
<dbReference type="InterPro" id="IPR050091">
    <property type="entry name" value="PKS_NRPS_Biosynth_Enz"/>
</dbReference>
<dbReference type="InterPro" id="IPR016039">
    <property type="entry name" value="Thiolase-like"/>
</dbReference>
<proteinExistence type="inferred from homology"/>
<keyword evidence="2" id="KW-0597">Phosphoprotein</keyword>
<dbReference type="Pfam" id="PF02801">
    <property type="entry name" value="Ketoacyl-synt_C"/>
    <property type="match status" value="1"/>
</dbReference>
<evidence type="ECO:0000313" key="5">
    <source>
        <dbReference type="EMBL" id="THV24621.1"/>
    </source>
</evidence>
<accession>A0A4S8P5M2</accession>
<keyword evidence="1" id="KW-0596">Phosphopantetheine</keyword>
<dbReference type="Pfam" id="PF16197">
    <property type="entry name" value="KAsynt_C_assoc"/>
    <property type="match status" value="1"/>
</dbReference>
<dbReference type="InterPro" id="IPR020841">
    <property type="entry name" value="PKS_Beta-ketoAc_synthase_dom"/>
</dbReference>
<dbReference type="CDD" id="cd00833">
    <property type="entry name" value="PKS"/>
    <property type="match status" value="1"/>
</dbReference>
<sequence>MGRHGGGGRMSEVPIVVTGLALRLPGAADQGEFWRLLAEGVDRTDTVSEERRRLVGAPQWSDVIGEIDGIDEFDAAFFGIEDDEARFMDPQHRKTMEVAYDAVCDAGLLEAGKTADRRYSVFTAICTNSYYPLVCRYMEEQGIAATHPRTIMNSINSALAARISHQYNLTGPVMAVDTACSSFLTGLSQAVESIRGQGCLGAVVAGVNMLSAPYSTMLCDCGGITTAHPYTRVFDEEADGTLIGEGAVVCVLEREDVALRRNRRIYARLLGHAVNNDGSSLNIMAPNPRGQADVVRDCYATGVDHTRVGYIETHGTGTRIGDPIELNALGKVYRKADFGDRTIGIGSVKSNIGHLLAAAGGAGLAKLLLSIRNGAMAPNLHLKTLNPLLDLESTPFEVVTETRPWPREDGRPRVGAITSLGLGGTNVHVVVEEGPPERTGTPLAEPLLCLSAADPEALRRMIADLERYTAAGGVDPYNLAMTLARFRPSHAWRATARLDRATGALTVLRTTARERTVRRLLLRPNEATLAREAFFQEVFAGRVRTSDAEPGRTELAVAVDDGTAFDAETSVLDSRLSETEIAAELFMRGCLVDWGRFFPDGTGTVLTLPRYPFAPQPHWLTF</sequence>
<dbReference type="PANTHER" id="PTHR43775">
    <property type="entry name" value="FATTY ACID SYNTHASE"/>
    <property type="match status" value="1"/>
</dbReference>
<dbReference type="AlphaFoldDB" id="A0A4S8P5M2"/>
<organism evidence="5 6">
    <name type="scientific">Glycomyces paridis</name>
    <dbReference type="NCBI Taxonomy" id="2126555"/>
    <lineage>
        <taxon>Bacteria</taxon>
        <taxon>Bacillati</taxon>
        <taxon>Actinomycetota</taxon>
        <taxon>Actinomycetes</taxon>
        <taxon>Glycomycetales</taxon>
        <taxon>Glycomycetaceae</taxon>
        <taxon>Glycomyces</taxon>
    </lineage>
</organism>
<dbReference type="GO" id="GO:0006633">
    <property type="term" value="P:fatty acid biosynthetic process"/>
    <property type="evidence" value="ECO:0007669"/>
    <property type="project" value="TreeGrafter"/>
</dbReference>
<dbReference type="InterPro" id="IPR014031">
    <property type="entry name" value="Ketoacyl_synth_C"/>
</dbReference>
<dbReference type="GO" id="GO:0071770">
    <property type="term" value="P:DIM/DIP cell wall layer assembly"/>
    <property type="evidence" value="ECO:0007669"/>
    <property type="project" value="TreeGrafter"/>
</dbReference>
<dbReference type="Proteomes" id="UP000305792">
    <property type="component" value="Unassembled WGS sequence"/>
</dbReference>
<dbReference type="Pfam" id="PF00109">
    <property type="entry name" value="ketoacyl-synt"/>
    <property type="match status" value="1"/>
</dbReference>
<dbReference type="GO" id="GO:0005886">
    <property type="term" value="C:plasma membrane"/>
    <property type="evidence" value="ECO:0007669"/>
    <property type="project" value="TreeGrafter"/>
</dbReference>
<protein>
    <submittedName>
        <fullName evidence="5">Polyketide synthase</fullName>
    </submittedName>
</protein>
<dbReference type="InterPro" id="IPR032821">
    <property type="entry name" value="PKS_assoc"/>
</dbReference>
<evidence type="ECO:0000256" key="2">
    <source>
        <dbReference type="ARBA" id="ARBA00022553"/>
    </source>
</evidence>
<comment type="similarity">
    <text evidence="3">Belongs to the thiolase-like superfamily. Beta-ketoacyl-ACP synthases family.</text>
</comment>
<evidence type="ECO:0000256" key="1">
    <source>
        <dbReference type="ARBA" id="ARBA00022450"/>
    </source>
</evidence>
<dbReference type="PROSITE" id="PS52004">
    <property type="entry name" value="KS3_2"/>
    <property type="match status" value="1"/>
</dbReference>
<dbReference type="InterPro" id="IPR014030">
    <property type="entry name" value="Ketoacyl_synth_N"/>
</dbReference>
<name>A0A4S8P5M2_9ACTN</name>
<keyword evidence="3" id="KW-0808">Transferase</keyword>
<dbReference type="SMART" id="SM00825">
    <property type="entry name" value="PKS_KS"/>
    <property type="match status" value="1"/>
</dbReference>
<dbReference type="Gene3D" id="3.30.70.3290">
    <property type="match status" value="1"/>
</dbReference>
<comment type="caution">
    <text evidence="5">The sequence shown here is derived from an EMBL/GenBank/DDBJ whole genome shotgun (WGS) entry which is preliminary data.</text>
</comment>
<feature type="domain" description="Ketosynthase family 3 (KS3)" evidence="4">
    <location>
        <begin position="12"/>
        <end position="433"/>
    </location>
</feature>
<gene>
    <name evidence="5" type="ORF">E9998_20705</name>
</gene>
<reference evidence="5 6" key="1">
    <citation type="journal article" date="2018" name="Int. J. Syst. Evol. Microbiol.">
        <title>Glycomyces paridis sp. nov., isolated from the medicinal plant Paris polyphylla.</title>
        <authorList>
            <person name="Fang X.M."/>
            <person name="Bai J.L."/>
            <person name="Su J."/>
            <person name="Zhao L.L."/>
            <person name="Liu H.Y."/>
            <person name="Ma B.P."/>
            <person name="Zhang Y.Q."/>
            <person name="Yu L.Y."/>
        </authorList>
    </citation>
    <scope>NUCLEOTIDE SEQUENCE [LARGE SCALE GENOMIC DNA]</scope>
    <source>
        <strain evidence="5 6">CPCC 204357</strain>
    </source>
</reference>
<dbReference type="GO" id="GO:0004312">
    <property type="term" value="F:fatty acid synthase activity"/>
    <property type="evidence" value="ECO:0007669"/>
    <property type="project" value="TreeGrafter"/>
</dbReference>
<keyword evidence="6" id="KW-1185">Reference proteome</keyword>
<evidence type="ECO:0000313" key="6">
    <source>
        <dbReference type="Proteomes" id="UP000305792"/>
    </source>
</evidence>
<dbReference type="Gene3D" id="3.40.47.10">
    <property type="match status" value="1"/>
</dbReference>